<feature type="coiled-coil region" evidence="1">
    <location>
        <begin position="390"/>
        <end position="424"/>
    </location>
</feature>
<gene>
    <name evidence="2" type="ORF">L1049_015895</name>
</gene>
<feature type="coiled-coil region" evidence="1">
    <location>
        <begin position="545"/>
        <end position="647"/>
    </location>
</feature>
<dbReference type="PANTHER" id="PTHR45287">
    <property type="entry name" value="OS03G0691500 PROTEIN"/>
    <property type="match status" value="1"/>
</dbReference>
<dbReference type="InterPro" id="IPR040262">
    <property type="entry name" value="At4g38062-like"/>
</dbReference>
<feature type="coiled-coil region" evidence="1">
    <location>
        <begin position="96"/>
        <end position="213"/>
    </location>
</feature>
<comment type="caution">
    <text evidence="2">The sequence shown here is derived from an EMBL/GenBank/DDBJ whole genome shotgun (WGS) entry which is preliminary data.</text>
</comment>
<keyword evidence="3" id="KW-1185">Reference proteome</keyword>
<dbReference type="AlphaFoldDB" id="A0AAP0RZQ9"/>
<feature type="coiled-coil region" evidence="1">
    <location>
        <begin position="742"/>
        <end position="790"/>
    </location>
</feature>
<protein>
    <submittedName>
        <fullName evidence="2">Uncharacterized protein</fullName>
    </submittedName>
</protein>
<keyword evidence="1" id="KW-0175">Coiled coil</keyword>
<feature type="coiled-coil region" evidence="1">
    <location>
        <begin position="1"/>
        <end position="70"/>
    </location>
</feature>
<name>A0AAP0RZQ9_LIQFO</name>
<proteinExistence type="predicted"/>
<dbReference type="Proteomes" id="UP001415857">
    <property type="component" value="Unassembled WGS sequence"/>
</dbReference>
<sequence length="908" mass="105789">MEEVCKELDEVKAEMEKLKAEYQIKTDISESLKKAHNEQLIKFQEAKLQIEKQAQELNVKSEEISEARQISEDLKASLHEKELFLRHLNSANEKLRADWGEKVQKLEEENRELVSTLEESTVRNKDLEQKICASNEEIEGLKRLLSVSEKKCLEAEQKAQASKELRQRDEVIAKLEEEDRSILEQLKWKKEQFEHLEEAHKRLRDRFQSSKEEWEREKSALLEGISSLQTSLDSQTRITEGLQIQLKMCNQALAHEESKRKLLEVQLSEYNSRFENVFALCQEAQSKIESLTVQRDEEISKLRNLLGTRETLFKEMEFRLVHLEQENQELQGSLKEIQEAQINNARAASSLTKLQDKLRGLEQVHGNCSKNLKAKESEWSFQMEKMKEVMQVSISELKGKEKNIQELQKELEGFRFSLEVLNEEMAMVLVVLKSEFSEAYLKLLVDLEMERDEVALLLKRVESLNLMEQQQFLMEKELERHKKMLEESSRCQHHLREQLFQMENSLKEDRRDVSKALEKANSDLADKIRDKNRIEFESQKWKSTAENLKISLEESRANHKQMENSLLAQVKIQQTLKQEKESLLRNVEEQEKRIGDLQQQIVSLEIAAKMQAVEGFKQEKENYLRLAKEKDSSIENLQKKMAWLELESMRREFEAAILAQFDAEKTFEQEKERLLEVIKVKDQCIEDLRVLATSLEQDFTSATLSSFSEVMERQIEIIVLSEALNNAKHLTKVEIQGKNKIIAEMEKEVNVLHQKLEFQQESLFHSKRQVEQLEALLEANKSEIEKMTDQFGNECKSLNGLIKKLEFEKSVLLVDILKLSSEREAILGHIEGSCDQICEFSCEDAKLMGILEKILQTTEEKNVLAMDLIVSDVLNDSTRENATMPLFPATMKVSASIDERSPLMEINH</sequence>
<dbReference type="EMBL" id="JBBPBK010000004">
    <property type="protein sequence ID" value="KAK9287474.1"/>
    <property type="molecule type" value="Genomic_DNA"/>
</dbReference>
<accession>A0AAP0RZQ9</accession>
<feature type="coiled-coil region" evidence="1">
    <location>
        <begin position="253"/>
        <end position="364"/>
    </location>
</feature>
<reference evidence="2 3" key="1">
    <citation type="journal article" date="2024" name="Plant J.">
        <title>Genome sequences and population genomics reveal climatic adaptation and genomic divergence between two closely related sweetgum species.</title>
        <authorList>
            <person name="Xu W.Q."/>
            <person name="Ren C.Q."/>
            <person name="Zhang X.Y."/>
            <person name="Comes H.P."/>
            <person name="Liu X.H."/>
            <person name="Li Y.G."/>
            <person name="Kettle C.J."/>
            <person name="Jalonen R."/>
            <person name="Gaisberger H."/>
            <person name="Ma Y.Z."/>
            <person name="Qiu Y.X."/>
        </authorList>
    </citation>
    <scope>NUCLEOTIDE SEQUENCE [LARGE SCALE GENOMIC DNA]</scope>
    <source>
        <strain evidence="2">Hangzhou</strain>
    </source>
</reference>
<organism evidence="2 3">
    <name type="scientific">Liquidambar formosana</name>
    <name type="common">Formosan gum</name>
    <dbReference type="NCBI Taxonomy" id="63359"/>
    <lineage>
        <taxon>Eukaryota</taxon>
        <taxon>Viridiplantae</taxon>
        <taxon>Streptophyta</taxon>
        <taxon>Embryophyta</taxon>
        <taxon>Tracheophyta</taxon>
        <taxon>Spermatophyta</taxon>
        <taxon>Magnoliopsida</taxon>
        <taxon>eudicotyledons</taxon>
        <taxon>Gunneridae</taxon>
        <taxon>Pentapetalae</taxon>
        <taxon>Saxifragales</taxon>
        <taxon>Altingiaceae</taxon>
        <taxon>Liquidambar</taxon>
    </lineage>
</organism>
<evidence type="ECO:0000256" key="1">
    <source>
        <dbReference type="SAM" id="Coils"/>
    </source>
</evidence>
<evidence type="ECO:0000313" key="3">
    <source>
        <dbReference type="Proteomes" id="UP001415857"/>
    </source>
</evidence>
<dbReference type="PANTHER" id="PTHR45287:SF3">
    <property type="entry name" value="PROTEIN, PUTATIVE-RELATED"/>
    <property type="match status" value="1"/>
</dbReference>
<evidence type="ECO:0000313" key="2">
    <source>
        <dbReference type="EMBL" id="KAK9287474.1"/>
    </source>
</evidence>